<dbReference type="Proteomes" id="UP000183900">
    <property type="component" value="Unassembled WGS sequence"/>
</dbReference>
<dbReference type="RefSeq" id="WP_208975484.1">
    <property type="nucleotide sequence ID" value="NZ_CYHE01000001.1"/>
</dbReference>
<dbReference type="EMBL" id="CYHE01000001">
    <property type="protein sequence ID" value="CUA92026.1"/>
    <property type="molecule type" value="Genomic_DNA"/>
</dbReference>
<organism evidence="1 2">
    <name type="scientific">Pannonibacter indicus</name>
    <dbReference type="NCBI Taxonomy" id="466044"/>
    <lineage>
        <taxon>Bacteria</taxon>
        <taxon>Pseudomonadati</taxon>
        <taxon>Pseudomonadota</taxon>
        <taxon>Alphaproteobacteria</taxon>
        <taxon>Hyphomicrobiales</taxon>
        <taxon>Stappiaceae</taxon>
        <taxon>Pannonibacter</taxon>
    </lineage>
</organism>
<evidence type="ECO:0000313" key="2">
    <source>
        <dbReference type="Proteomes" id="UP000183900"/>
    </source>
</evidence>
<dbReference type="AlphaFoldDB" id="A0A0K6HMF4"/>
<evidence type="ECO:0000313" key="1">
    <source>
        <dbReference type="EMBL" id="CUA92026.1"/>
    </source>
</evidence>
<proteinExistence type="predicted"/>
<keyword evidence="2" id="KW-1185">Reference proteome</keyword>
<name>A0A0K6HMF4_9HYPH</name>
<accession>A0A0K6HMF4</accession>
<reference evidence="2" key="1">
    <citation type="submission" date="2015-08" db="EMBL/GenBank/DDBJ databases">
        <authorList>
            <person name="Varghese N."/>
        </authorList>
    </citation>
    <scope>NUCLEOTIDE SEQUENCE [LARGE SCALE GENOMIC DNA]</scope>
    <source>
        <strain evidence="2">DSM 23407</strain>
    </source>
</reference>
<protein>
    <submittedName>
        <fullName evidence="1">Uncharacterized protein</fullName>
    </submittedName>
</protein>
<sequence length="106" mass="10775">MTTIWGVVNANGTIASGSGGEGDYDFAVINEGPGIYQISFNGNFSGLPAITGSQVMWGTMSESPLDNVVFPYLTAASATAITGASNGAPQNRSFSFIAVGESSSGR</sequence>
<gene>
    <name evidence="1" type="ORF">Ga0061067_101236</name>
</gene>